<sequence length="248" mass="27300">MEAKELCTLEKRGNIFLLTLTGNDDHRLHPNLIDSISAVLRRVRSESTSSSSALITTAQGKYFSNGYDLKWALVDKARQKLMSRKLRSLVSDLITLPMPTIAAVTGHASAAGFVFALCHDYILMREDRGFLYMSELDIGFPIPIWFSALVKCRMGSPAVRREVVMKAAKVTAEMGVQMGFVDSAHSGAEETVEAAIKLGEELVSRNWDGKTYAGCRKTLFLELLNSLGSDETVGDYGDEEANKTLAKL</sequence>
<evidence type="ECO:0000256" key="5">
    <source>
        <dbReference type="ARBA" id="ARBA00012064"/>
    </source>
</evidence>
<dbReference type="FunFam" id="3.90.226.10:FF:000049">
    <property type="entry name" value="Enoyl-CoA delta isomerase 3"/>
    <property type="match status" value="1"/>
</dbReference>
<evidence type="ECO:0000256" key="4">
    <source>
        <dbReference type="ARBA" id="ARBA00005254"/>
    </source>
</evidence>
<evidence type="ECO:0000256" key="1">
    <source>
        <dbReference type="ARBA" id="ARBA00000452"/>
    </source>
</evidence>
<dbReference type="InterPro" id="IPR029045">
    <property type="entry name" value="ClpP/crotonase-like_dom_sf"/>
</dbReference>
<dbReference type="PANTHER" id="PTHR11941:SF164">
    <property type="entry name" value="ENOYL-COA DELTA ISOMERASE 1, PEROXISOMAL-LIKE"/>
    <property type="match status" value="1"/>
</dbReference>
<keyword evidence="6" id="KW-0443">Lipid metabolism</keyword>
<dbReference type="Pfam" id="PF00378">
    <property type="entry name" value="ECH_1"/>
    <property type="match status" value="1"/>
</dbReference>
<comment type="catalytic activity">
    <reaction evidence="1">
        <text>a (3Z)-enoyl-CoA = a 4-saturated (2E)-enoyl-CoA</text>
        <dbReference type="Rhea" id="RHEA:45900"/>
        <dbReference type="ChEBI" id="CHEBI:85097"/>
        <dbReference type="ChEBI" id="CHEBI:85489"/>
        <dbReference type="EC" id="5.3.3.8"/>
    </reaction>
</comment>
<dbReference type="EMBL" id="GEDG01020082">
    <property type="protein sequence ID" value="JAP19413.1"/>
    <property type="molecule type" value="Transcribed_RNA"/>
</dbReference>
<proteinExistence type="inferred from homology"/>
<organism evidence="7">
    <name type="scientific">Solanum chacoense</name>
    <name type="common">Chaco potato</name>
    <dbReference type="NCBI Taxonomy" id="4108"/>
    <lineage>
        <taxon>Eukaryota</taxon>
        <taxon>Viridiplantae</taxon>
        <taxon>Streptophyta</taxon>
        <taxon>Embryophyta</taxon>
        <taxon>Tracheophyta</taxon>
        <taxon>Spermatophyta</taxon>
        <taxon>Magnoliopsida</taxon>
        <taxon>eudicotyledons</taxon>
        <taxon>Gunneridae</taxon>
        <taxon>Pentapetalae</taxon>
        <taxon>asterids</taxon>
        <taxon>lamiids</taxon>
        <taxon>Solanales</taxon>
        <taxon>Solanaceae</taxon>
        <taxon>Solanoideae</taxon>
        <taxon>Solaneae</taxon>
        <taxon>Solanum</taxon>
    </lineage>
</organism>
<evidence type="ECO:0000313" key="7">
    <source>
        <dbReference type="EMBL" id="JAP19413.1"/>
    </source>
</evidence>
<comment type="similarity">
    <text evidence="4">Belongs to the enoyl-CoA hydratase/isomerase family.</text>
</comment>
<evidence type="ECO:0000256" key="6">
    <source>
        <dbReference type="ARBA" id="ARBA00023098"/>
    </source>
</evidence>
<accession>A0A0V0HG49</accession>
<dbReference type="Gene3D" id="3.90.226.10">
    <property type="entry name" value="2-enoyl-CoA Hydratase, Chain A, domain 1"/>
    <property type="match status" value="1"/>
</dbReference>
<evidence type="ECO:0000256" key="2">
    <source>
        <dbReference type="ARBA" id="ARBA00000765"/>
    </source>
</evidence>
<dbReference type="AlphaFoldDB" id="A0A0V0HG49"/>
<comment type="pathway">
    <text evidence="3">Lipid metabolism; fatty acid beta-oxidation.</text>
</comment>
<dbReference type="EC" id="5.3.3.8" evidence="5"/>
<dbReference type="PANTHER" id="PTHR11941">
    <property type="entry name" value="ENOYL-COA HYDRATASE-RELATED"/>
    <property type="match status" value="1"/>
</dbReference>
<dbReference type="InterPro" id="IPR001753">
    <property type="entry name" value="Enoyl-CoA_hydra/iso"/>
</dbReference>
<dbReference type="GO" id="GO:0006635">
    <property type="term" value="P:fatty acid beta-oxidation"/>
    <property type="evidence" value="ECO:0007669"/>
    <property type="project" value="TreeGrafter"/>
</dbReference>
<reference evidence="7" key="1">
    <citation type="submission" date="2015-12" db="EMBL/GenBank/DDBJ databases">
        <title>Gene expression during late stages of embryo sac development: a critical building block for successful pollen-pistil interactions.</title>
        <authorList>
            <person name="Liu Y."/>
            <person name="Joly V."/>
            <person name="Sabar M."/>
            <person name="Matton D.P."/>
        </authorList>
    </citation>
    <scope>NUCLEOTIDE SEQUENCE</scope>
</reference>
<dbReference type="GO" id="GO:0004165">
    <property type="term" value="F:delta(3)-delta(2)-enoyl-CoA isomerase activity"/>
    <property type="evidence" value="ECO:0007669"/>
    <property type="project" value="UniProtKB-EC"/>
</dbReference>
<protein>
    <recommendedName>
        <fullName evidence="5">Delta(3)-Delta(2)-enoyl-CoA isomerase</fullName>
        <ecNumber evidence="5">5.3.3.8</ecNumber>
    </recommendedName>
</protein>
<dbReference type="GO" id="GO:0005777">
    <property type="term" value="C:peroxisome"/>
    <property type="evidence" value="ECO:0007669"/>
    <property type="project" value="TreeGrafter"/>
</dbReference>
<name>A0A0V0HG49_SOLCH</name>
<comment type="catalytic activity">
    <reaction evidence="2">
        <text>a (3E)-enoyl-CoA = a 4-saturated (2E)-enoyl-CoA</text>
        <dbReference type="Rhea" id="RHEA:45228"/>
        <dbReference type="ChEBI" id="CHEBI:58521"/>
        <dbReference type="ChEBI" id="CHEBI:85097"/>
        <dbReference type="EC" id="5.3.3.8"/>
    </reaction>
</comment>
<evidence type="ECO:0000256" key="3">
    <source>
        <dbReference type="ARBA" id="ARBA00005005"/>
    </source>
</evidence>
<keyword evidence="7" id="KW-0413">Isomerase</keyword>
<dbReference type="CDD" id="cd06558">
    <property type="entry name" value="crotonase-like"/>
    <property type="match status" value="1"/>
</dbReference>
<dbReference type="SUPFAM" id="SSF52096">
    <property type="entry name" value="ClpP/crotonase"/>
    <property type="match status" value="1"/>
</dbReference>